<reference evidence="1 2" key="1">
    <citation type="journal article" date="2019" name="Sci. Rep.">
        <title>Colletotrichum shisoi sp. nov., an anthracnose pathogen of Perilla frutescens in Japan: molecular phylogenetic, morphological and genomic evidence.</title>
        <authorList>
            <person name="Gan P."/>
            <person name="Tsushima A."/>
            <person name="Hiroyama R."/>
            <person name="Narusaka M."/>
            <person name="Takano Y."/>
            <person name="Narusaka Y."/>
            <person name="Kawaradani M."/>
            <person name="Damm U."/>
            <person name="Shirasu K."/>
        </authorList>
    </citation>
    <scope>NUCLEOTIDE SEQUENCE [LARGE SCALE GENOMIC DNA]</scope>
    <source>
        <strain evidence="1 2">PG-2018a</strain>
    </source>
</reference>
<gene>
    <name evidence="1" type="ORF">CSHISOI_01703</name>
</gene>
<organism evidence="1 2">
    <name type="scientific">Colletotrichum shisoi</name>
    <dbReference type="NCBI Taxonomy" id="2078593"/>
    <lineage>
        <taxon>Eukaryota</taxon>
        <taxon>Fungi</taxon>
        <taxon>Dikarya</taxon>
        <taxon>Ascomycota</taxon>
        <taxon>Pezizomycotina</taxon>
        <taxon>Sordariomycetes</taxon>
        <taxon>Hypocreomycetidae</taxon>
        <taxon>Glomerellales</taxon>
        <taxon>Glomerellaceae</taxon>
        <taxon>Colletotrichum</taxon>
        <taxon>Colletotrichum destructivum species complex</taxon>
    </lineage>
</organism>
<evidence type="ECO:0000313" key="2">
    <source>
        <dbReference type="Proteomes" id="UP000326340"/>
    </source>
</evidence>
<dbReference type="AlphaFoldDB" id="A0A5Q4C329"/>
<keyword evidence="2" id="KW-1185">Reference proteome</keyword>
<evidence type="ECO:0000313" key="1">
    <source>
        <dbReference type="EMBL" id="TQN73725.1"/>
    </source>
</evidence>
<proteinExistence type="predicted"/>
<accession>A0A5Q4C329</accession>
<dbReference type="Proteomes" id="UP000326340">
    <property type="component" value="Unassembled WGS sequence"/>
</dbReference>
<protein>
    <submittedName>
        <fullName evidence="1">Uncharacterized protein</fullName>
    </submittedName>
</protein>
<dbReference type="EMBL" id="PUHP01000076">
    <property type="protein sequence ID" value="TQN73725.1"/>
    <property type="molecule type" value="Genomic_DNA"/>
</dbReference>
<name>A0A5Q4C329_9PEZI</name>
<sequence>MPTCQMLDSLSFFAMLRAETSRPIMVLNGDGRCGTGQNNPGRLEVAHARWVGFGPSVRKPVSHLIPTSSDDISGCVSLLGFSVISNGSSEEFRRACVTHCLFTIYSLGWLSFGLAYVNPSAPEFPTSDKTPLCLV</sequence>
<comment type="caution">
    <text evidence="1">The sequence shown here is derived from an EMBL/GenBank/DDBJ whole genome shotgun (WGS) entry which is preliminary data.</text>
</comment>